<dbReference type="EMBL" id="BT145516">
    <property type="protein sequence ID" value="AFK45310.1"/>
    <property type="molecule type" value="mRNA"/>
</dbReference>
<dbReference type="GO" id="GO:0016973">
    <property type="term" value="P:poly(A)+ mRNA export from nucleus"/>
    <property type="evidence" value="ECO:0007669"/>
    <property type="project" value="InterPro"/>
</dbReference>
<keyword evidence="4" id="KW-0509">mRNA transport</keyword>
<keyword evidence="3" id="KW-0813">Transport</keyword>
<organism evidence="11">
    <name type="scientific">Lotus japonicus</name>
    <name type="common">Lotus corniculatus var. japonicus</name>
    <dbReference type="NCBI Taxonomy" id="34305"/>
    <lineage>
        <taxon>Eukaryota</taxon>
        <taxon>Viridiplantae</taxon>
        <taxon>Streptophyta</taxon>
        <taxon>Embryophyta</taxon>
        <taxon>Tracheophyta</taxon>
        <taxon>Spermatophyta</taxon>
        <taxon>Magnoliopsida</taxon>
        <taxon>eudicotyledons</taxon>
        <taxon>Gunneridae</taxon>
        <taxon>Pentapetalae</taxon>
        <taxon>rosids</taxon>
        <taxon>fabids</taxon>
        <taxon>Fabales</taxon>
        <taxon>Fabaceae</taxon>
        <taxon>Papilionoideae</taxon>
        <taxon>50 kb inversion clade</taxon>
        <taxon>NPAAA clade</taxon>
        <taxon>Hologalegina</taxon>
        <taxon>robinioid clade</taxon>
        <taxon>Loteae</taxon>
        <taxon>Lotus</taxon>
    </lineage>
</organism>
<proteinExistence type="evidence at transcript level"/>
<dbReference type="InterPro" id="IPR012476">
    <property type="entry name" value="GLE1"/>
</dbReference>
<evidence type="ECO:0000256" key="2">
    <source>
        <dbReference type="ARBA" id="ARBA00011056"/>
    </source>
</evidence>
<dbReference type="PANTHER" id="PTHR12960:SF0">
    <property type="entry name" value="MRNA EXPORT FACTOR GLE1"/>
    <property type="match status" value="1"/>
</dbReference>
<dbReference type="GO" id="GO:0044614">
    <property type="term" value="C:nuclear pore cytoplasmic filaments"/>
    <property type="evidence" value="ECO:0007669"/>
    <property type="project" value="TreeGrafter"/>
</dbReference>
<dbReference type="GO" id="GO:0015031">
    <property type="term" value="P:protein transport"/>
    <property type="evidence" value="ECO:0007669"/>
    <property type="project" value="UniProtKB-KW"/>
</dbReference>
<comment type="subcellular location">
    <subcellularLocation>
        <location evidence="1">Nucleus</location>
        <location evidence="1">Nuclear pore complex</location>
    </subcellularLocation>
</comment>
<evidence type="ECO:0000256" key="5">
    <source>
        <dbReference type="ARBA" id="ARBA00022927"/>
    </source>
</evidence>
<dbReference type="GO" id="GO:0005737">
    <property type="term" value="C:cytoplasm"/>
    <property type="evidence" value="ECO:0007669"/>
    <property type="project" value="TreeGrafter"/>
</dbReference>
<dbReference type="InterPro" id="IPR038506">
    <property type="entry name" value="GLE1-like_sf"/>
</dbReference>
<dbReference type="Pfam" id="PF07817">
    <property type="entry name" value="GLE1"/>
    <property type="match status" value="1"/>
</dbReference>
<evidence type="ECO:0000256" key="7">
    <source>
        <dbReference type="ARBA" id="ARBA00023132"/>
    </source>
</evidence>
<sequence>MENTEDYLQRLESYVKMYAALVQTEVPKVQNLHGLQHGWAWLARFLNALPANQYTAVSLDAFLRMAGFALFIRYKSQFLKMLNVISENFLVDIKSLNAPELRKTVAEIQTYIEDKMFLQEPEGRSLQTNLLSKECVVR</sequence>
<evidence type="ECO:0000256" key="1">
    <source>
        <dbReference type="ARBA" id="ARBA00004567"/>
    </source>
</evidence>
<comment type="similarity">
    <text evidence="2">Belongs to the GLE1 family.</text>
</comment>
<dbReference type="GO" id="GO:0031369">
    <property type="term" value="F:translation initiation factor binding"/>
    <property type="evidence" value="ECO:0007669"/>
    <property type="project" value="TreeGrafter"/>
</dbReference>
<protein>
    <recommendedName>
        <fullName evidence="9">mRNA export factor GLE1</fullName>
    </recommendedName>
    <alternativeName>
        <fullName evidence="10">Nucleoporin GLE1</fullName>
    </alternativeName>
</protein>
<dbReference type="AlphaFoldDB" id="I3SYG8"/>
<evidence type="ECO:0000256" key="4">
    <source>
        <dbReference type="ARBA" id="ARBA00022816"/>
    </source>
</evidence>
<evidence type="ECO:0000256" key="3">
    <source>
        <dbReference type="ARBA" id="ARBA00022448"/>
    </source>
</evidence>
<name>I3SYG8_LOTJA</name>
<evidence type="ECO:0000313" key="11">
    <source>
        <dbReference type="EMBL" id="AFK45310.1"/>
    </source>
</evidence>
<dbReference type="PANTHER" id="PTHR12960">
    <property type="entry name" value="GLE-1-RELATED"/>
    <property type="match status" value="1"/>
</dbReference>
<accession>I3SYG8</accession>
<dbReference type="Gene3D" id="1.25.40.510">
    <property type="entry name" value="GLE1-like"/>
    <property type="match status" value="1"/>
</dbReference>
<evidence type="ECO:0000256" key="10">
    <source>
        <dbReference type="ARBA" id="ARBA00029983"/>
    </source>
</evidence>
<dbReference type="GO" id="GO:0000822">
    <property type="term" value="F:inositol hexakisphosphate binding"/>
    <property type="evidence" value="ECO:0007669"/>
    <property type="project" value="TreeGrafter"/>
</dbReference>
<evidence type="ECO:0000256" key="8">
    <source>
        <dbReference type="ARBA" id="ARBA00023242"/>
    </source>
</evidence>
<evidence type="ECO:0000256" key="6">
    <source>
        <dbReference type="ARBA" id="ARBA00023010"/>
    </source>
</evidence>
<reference evidence="11" key="1">
    <citation type="submission" date="2012-05" db="EMBL/GenBank/DDBJ databases">
        <authorList>
            <person name="Krishnakumar V."/>
            <person name="Cheung F."/>
            <person name="Xiao Y."/>
            <person name="Chan A."/>
            <person name="Moskal W.A."/>
            <person name="Town C.D."/>
        </authorList>
    </citation>
    <scope>NUCLEOTIDE SEQUENCE</scope>
</reference>
<keyword evidence="6" id="KW-0811">Translocation</keyword>
<evidence type="ECO:0000256" key="9">
    <source>
        <dbReference type="ARBA" id="ARBA00026227"/>
    </source>
</evidence>
<keyword evidence="5" id="KW-0653">Protein transport</keyword>
<keyword evidence="8" id="KW-0539">Nucleus</keyword>
<keyword evidence="7" id="KW-0906">Nuclear pore complex</keyword>
<dbReference type="GO" id="GO:0005543">
    <property type="term" value="F:phospholipid binding"/>
    <property type="evidence" value="ECO:0007669"/>
    <property type="project" value="TreeGrafter"/>
</dbReference>